<sequence>METTDQVLVQCAEIRAFSSETSDGT</sequence>
<evidence type="ECO:0000313" key="1">
    <source>
        <dbReference type="EMBL" id="JAE00244.1"/>
    </source>
</evidence>
<accession>A0A0A9EMM1</accession>
<name>A0A0A9EMM1_ARUDO</name>
<proteinExistence type="predicted"/>
<dbReference type="AlphaFoldDB" id="A0A0A9EMM1"/>
<reference evidence="1" key="2">
    <citation type="journal article" date="2015" name="Data Brief">
        <title>Shoot transcriptome of the giant reed, Arundo donax.</title>
        <authorList>
            <person name="Barrero R.A."/>
            <person name="Guerrero F.D."/>
            <person name="Moolhuijzen P."/>
            <person name="Goolsby J.A."/>
            <person name="Tidwell J."/>
            <person name="Bellgard S.E."/>
            <person name="Bellgard M.I."/>
        </authorList>
    </citation>
    <scope>NUCLEOTIDE SEQUENCE</scope>
    <source>
        <tissue evidence="1">Shoot tissue taken approximately 20 cm above the soil surface</tissue>
    </source>
</reference>
<dbReference type="EMBL" id="GBRH01197652">
    <property type="protein sequence ID" value="JAE00244.1"/>
    <property type="molecule type" value="Transcribed_RNA"/>
</dbReference>
<protein>
    <submittedName>
        <fullName evidence="1">Uncharacterized protein</fullName>
    </submittedName>
</protein>
<organism evidence="1">
    <name type="scientific">Arundo donax</name>
    <name type="common">Giant reed</name>
    <name type="synonym">Donax arundinaceus</name>
    <dbReference type="NCBI Taxonomy" id="35708"/>
    <lineage>
        <taxon>Eukaryota</taxon>
        <taxon>Viridiplantae</taxon>
        <taxon>Streptophyta</taxon>
        <taxon>Embryophyta</taxon>
        <taxon>Tracheophyta</taxon>
        <taxon>Spermatophyta</taxon>
        <taxon>Magnoliopsida</taxon>
        <taxon>Liliopsida</taxon>
        <taxon>Poales</taxon>
        <taxon>Poaceae</taxon>
        <taxon>PACMAD clade</taxon>
        <taxon>Arundinoideae</taxon>
        <taxon>Arundineae</taxon>
        <taxon>Arundo</taxon>
    </lineage>
</organism>
<reference evidence="1" key="1">
    <citation type="submission" date="2014-09" db="EMBL/GenBank/DDBJ databases">
        <authorList>
            <person name="Magalhaes I.L.F."/>
            <person name="Oliveira U."/>
            <person name="Santos F.R."/>
            <person name="Vidigal T.H.D.A."/>
            <person name="Brescovit A.D."/>
            <person name="Santos A.J."/>
        </authorList>
    </citation>
    <scope>NUCLEOTIDE SEQUENCE</scope>
    <source>
        <tissue evidence="1">Shoot tissue taken approximately 20 cm above the soil surface</tissue>
    </source>
</reference>